<feature type="compositionally biased region" description="Basic and acidic residues" evidence="15">
    <location>
        <begin position="547"/>
        <end position="562"/>
    </location>
</feature>
<dbReference type="CDD" id="cd06796">
    <property type="entry name" value="PDZ_Lin-7-like"/>
    <property type="match status" value="1"/>
</dbReference>
<feature type="compositionally biased region" description="Basic residues" evidence="15">
    <location>
        <begin position="725"/>
        <end position="742"/>
    </location>
</feature>
<evidence type="ECO:0000256" key="10">
    <source>
        <dbReference type="ARBA" id="ARBA00023018"/>
    </source>
</evidence>
<feature type="compositionally biased region" description="Basic and acidic residues" evidence="15">
    <location>
        <begin position="598"/>
        <end position="690"/>
    </location>
</feature>
<keyword evidence="9" id="KW-0965">Cell junction</keyword>
<evidence type="ECO:0000256" key="16">
    <source>
        <dbReference type="SAM" id="Phobius"/>
    </source>
</evidence>
<evidence type="ECO:0000256" key="2">
    <source>
        <dbReference type="ARBA" id="ARBA00004435"/>
    </source>
</evidence>
<dbReference type="GO" id="GO:0016323">
    <property type="term" value="C:basolateral plasma membrane"/>
    <property type="evidence" value="ECO:0007669"/>
    <property type="project" value="UniProtKB-SubCell"/>
</dbReference>
<keyword evidence="4" id="KW-0796">Tight junction</keyword>
<feature type="transmembrane region" description="Helical" evidence="16">
    <location>
        <begin position="488"/>
        <end position="506"/>
    </location>
</feature>
<evidence type="ECO:0000259" key="18">
    <source>
        <dbReference type="PROSITE" id="PS51022"/>
    </source>
</evidence>
<keyword evidence="6" id="KW-1003">Cell membrane</keyword>
<dbReference type="AlphaFoldDB" id="A0A0V1HIW3"/>
<dbReference type="InterPro" id="IPR004172">
    <property type="entry name" value="L27_dom"/>
</dbReference>
<organism evidence="19 20">
    <name type="scientific">Trichinella zimbabwensis</name>
    <dbReference type="NCBI Taxonomy" id="268475"/>
    <lineage>
        <taxon>Eukaryota</taxon>
        <taxon>Metazoa</taxon>
        <taxon>Ecdysozoa</taxon>
        <taxon>Nematoda</taxon>
        <taxon>Enoplea</taxon>
        <taxon>Dorylaimia</taxon>
        <taxon>Trichinellida</taxon>
        <taxon>Trichinellidae</taxon>
        <taxon>Trichinella</taxon>
    </lineage>
</organism>
<feature type="transmembrane region" description="Helical" evidence="16">
    <location>
        <begin position="445"/>
        <end position="467"/>
    </location>
</feature>
<dbReference type="Pfam" id="PF00595">
    <property type="entry name" value="PDZ"/>
    <property type="match status" value="1"/>
</dbReference>
<dbReference type="SMART" id="SM00228">
    <property type="entry name" value="PDZ"/>
    <property type="match status" value="1"/>
</dbReference>
<feature type="compositionally biased region" description="Basic residues" evidence="15">
    <location>
        <begin position="588"/>
        <end position="597"/>
    </location>
</feature>
<evidence type="ECO:0000256" key="4">
    <source>
        <dbReference type="ARBA" id="ARBA00022427"/>
    </source>
</evidence>
<comment type="caution">
    <text evidence="19">The sequence shown here is derived from an EMBL/GenBank/DDBJ whole genome shotgun (WGS) entry which is preliminary data.</text>
</comment>
<keyword evidence="5" id="KW-0813">Transport</keyword>
<dbReference type="Pfam" id="PF02828">
    <property type="entry name" value="L27"/>
    <property type="match status" value="1"/>
</dbReference>
<dbReference type="GO" id="GO:0015031">
    <property type="term" value="P:protein transport"/>
    <property type="evidence" value="ECO:0007669"/>
    <property type="project" value="UniProtKB-KW"/>
</dbReference>
<evidence type="ECO:0000313" key="20">
    <source>
        <dbReference type="Proteomes" id="UP000055024"/>
    </source>
</evidence>
<dbReference type="STRING" id="268475.A0A0V1HIW3"/>
<dbReference type="Gene3D" id="2.30.42.10">
    <property type="match status" value="1"/>
</dbReference>
<dbReference type="Proteomes" id="UP000055024">
    <property type="component" value="Unassembled WGS sequence"/>
</dbReference>
<comment type="subcellular location">
    <subcellularLocation>
        <location evidence="1">Basolateral cell membrane</location>
        <topology evidence="1">Peripheral membrane protein</topology>
    </subcellularLocation>
    <subcellularLocation>
        <location evidence="2">Cell junction</location>
        <location evidence="2">Tight junction</location>
    </subcellularLocation>
    <subcellularLocation>
        <location evidence="13">Postsynaptic density membrane</location>
        <topology evidence="13">Peripheral membrane protein</topology>
    </subcellularLocation>
</comment>
<evidence type="ECO:0000256" key="14">
    <source>
        <dbReference type="ARBA" id="ARBA00068095"/>
    </source>
</evidence>
<feature type="compositionally biased region" description="Basic and acidic residues" evidence="15">
    <location>
        <begin position="571"/>
        <end position="587"/>
    </location>
</feature>
<dbReference type="SUPFAM" id="SSF50156">
    <property type="entry name" value="PDZ domain-like"/>
    <property type="match status" value="1"/>
</dbReference>
<proteinExistence type="inferred from homology"/>
<feature type="compositionally biased region" description="Basic residues" evidence="15">
    <location>
        <begin position="511"/>
        <end position="546"/>
    </location>
</feature>
<keyword evidence="11 16" id="KW-0472">Membrane</keyword>
<keyword evidence="7" id="KW-0268">Exocytosis</keyword>
<evidence type="ECO:0000256" key="6">
    <source>
        <dbReference type="ARBA" id="ARBA00022475"/>
    </source>
</evidence>
<dbReference type="GO" id="GO:0098839">
    <property type="term" value="C:postsynaptic density membrane"/>
    <property type="evidence" value="ECO:0007669"/>
    <property type="project" value="UniProtKB-SubCell"/>
</dbReference>
<sequence>MACRAISSTDPVRRPLTECSGSSFHFIASNKGVGYALSVSYRDMFMHEVPYHDLMGFVVLICLTAMSSEKPRFVRQDKVREDADTVETVEWTQIGGSGRAYWIEKYFRYSKLPRKYGCAVSKKEIQWFNLKIQDGNCHGERFYNSSLQKCQMDEYCIGRKRNFVCQKFATNKENCGSVGVFFHRTCELMSEACAETCGSAVLITEFQNVGNSFPLGSFVKWTIEDNIRFSFFAKTTGNNPVYSSVSCFSDSTRSRGQLFDDEFHIYENVKNVESYMDAVHEACLNSEIFRITVQNGQGENYFLYGVPFTYEVAFDPSEEFIQHVMDATSPVKQVKCKTNFKFKTGLFTVRAWWSFDVSGASLETDILDGDKHESGYYRCNVEVTFQASFPRTTISTLKHKSYFLYLKGEKNQMLEPKKPAHFKRHRKITGDVEAILDKLMENLSLIYTIAACIAGAILMSIICVCASPKHRPTSKVKLVNRITRKRELFWCLLKFEHVQTLNWYYIVGTRRKGKRSKSTHQRSRYRSKKSSSKKRKKKKKKSSKKKEKTDKHVEGGKQEKVKGDKKHKGRKKEEKSKSKTKEEAGKKDVKKKRKSKTKEKPGKKDAKKESKDKVKEKPVKKDAKKESKSKTKQKPEKKDAKKESKSKTKEKPEKKDAKKESKSKTKEKPEKKDAKKESKSKTKEKPEKKDAKKNKRKESPDKNKHKHKEKSSPKKPGKEQVKNKQPSKKRKEEKKEKRKSKNVARAVELLDYLQKSGEVTSPKLVTLQQVLKSDFFNCVREVYEHIYGTIDVQGTPETKAVATAKATIAAFAAAEGHAHPRIIELVKTEEGLGFNVMGGKEQNSPIYISRIIPGGVADRKSGLRRGDQLININGVNVEGESHEKAVELLKNATGTVKLIVRYTPKLLEEMERRFEQQRLAAVTRKPQIHSPTLS</sequence>
<dbReference type="OrthoDB" id="10056216at2759"/>
<feature type="region of interest" description="Disordered" evidence="15">
    <location>
        <begin position="511"/>
        <end position="742"/>
    </location>
</feature>
<dbReference type="GO" id="GO:0006887">
    <property type="term" value="P:exocytosis"/>
    <property type="evidence" value="ECO:0007669"/>
    <property type="project" value="UniProtKB-KW"/>
</dbReference>
<feature type="domain" description="PDZ" evidence="17">
    <location>
        <begin position="822"/>
        <end position="904"/>
    </location>
</feature>
<evidence type="ECO:0000256" key="11">
    <source>
        <dbReference type="ARBA" id="ARBA00023136"/>
    </source>
</evidence>
<feature type="compositionally biased region" description="Basic and acidic residues" evidence="15">
    <location>
        <begin position="710"/>
        <end position="722"/>
    </location>
</feature>
<dbReference type="Gene3D" id="1.10.287.650">
    <property type="entry name" value="L27 domain"/>
    <property type="match status" value="1"/>
</dbReference>
<keyword evidence="20" id="KW-1185">Reference proteome</keyword>
<dbReference type="GO" id="GO:0005923">
    <property type="term" value="C:bicellular tight junction"/>
    <property type="evidence" value="ECO:0007669"/>
    <property type="project" value="UniProtKB-SubCell"/>
</dbReference>
<evidence type="ECO:0000256" key="5">
    <source>
        <dbReference type="ARBA" id="ARBA00022448"/>
    </source>
</evidence>
<comment type="similarity">
    <text evidence="3">Belongs to the lin-7 family.</text>
</comment>
<evidence type="ECO:0000256" key="9">
    <source>
        <dbReference type="ARBA" id="ARBA00022949"/>
    </source>
</evidence>
<dbReference type="InterPro" id="IPR036034">
    <property type="entry name" value="PDZ_sf"/>
</dbReference>
<feature type="domain" description="L27" evidence="18">
    <location>
        <begin position="739"/>
        <end position="794"/>
    </location>
</feature>
<dbReference type="InterPro" id="IPR001478">
    <property type="entry name" value="PDZ"/>
</dbReference>
<keyword evidence="10" id="KW-0770">Synapse</keyword>
<evidence type="ECO:0000256" key="8">
    <source>
        <dbReference type="ARBA" id="ARBA00022927"/>
    </source>
</evidence>
<dbReference type="InterPro" id="IPR036892">
    <property type="entry name" value="L27_dom_sf"/>
</dbReference>
<evidence type="ECO:0000313" key="19">
    <source>
        <dbReference type="EMBL" id="KRZ10425.1"/>
    </source>
</evidence>
<evidence type="ECO:0000256" key="15">
    <source>
        <dbReference type="SAM" id="MobiDB-lite"/>
    </source>
</evidence>
<keyword evidence="16" id="KW-1133">Transmembrane helix</keyword>
<name>A0A0V1HIW3_9BILA</name>
<dbReference type="EMBL" id="JYDP01000060">
    <property type="protein sequence ID" value="KRZ10425.1"/>
    <property type="molecule type" value="Genomic_DNA"/>
</dbReference>
<evidence type="ECO:0000259" key="17">
    <source>
        <dbReference type="PROSITE" id="PS50106"/>
    </source>
</evidence>
<dbReference type="PROSITE" id="PS51022">
    <property type="entry name" value="L27"/>
    <property type="match status" value="1"/>
</dbReference>
<accession>A0A0V1HIW3</accession>
<dbReference type="PROSITE" id="PS50106">
    <property type="entry name" value="PDZ"/>
    <property type="match status" value="1"/>
</dbReference>
<dbReference type="InterPro" id="IPR014775">
    <property type="entry name" value="L27_C"/>
</dbReference>
<dbReference type="SUPFAM" id="SSF101288">
    <property type="entry name" value="L27 domain"/>
    <property type="match status" value="1"/>
</dbReference>
<evidence type="ECO:0000256" key="12">
    <source>
        <dbReference type="ARBA" id="ARBA00023257"/>
    </source>
</evidence>
<keyword evidence="12" id="KW-0628">Postsynaptic cell membrane</keyword>
<evidence type="ECO:0000256" key="1">
    <source>
        <dbReference type="ARBA" id="ARBA00004171"/>
    </source>
</evidence>
<gene>
    <name evidence="19" type="primary">Lin7b</name>
    <name evidence="19" type="ORF">T11_8130</name>
</gene>
<evidence type="ECO:0000256" key="7">
    <source>
        <dbReference type="ARBA" id="ARBA00022483"/>
    </source>
</evidence>
<keyword evidence="16" id="KW-0812">Transmembrane</keyword>
<dbReference type="PANTHER" id="PTHR14063">
    <property type="entry name" value="PROTEIN LIN-7 HOMOLOG"/>
    <property type="match status" value="1"/>
</dbReference>
<dbReference type="FunFam" id="2.30.42.10:FF:000039">
    <property type="entry name" value="Lin-7 homolog B"/>
    <property type="match status" value="1"/>
</dbReference>
<dbReference type="SMART" id="SM00569">
    <property type="entry name" value="L27"/>
    <property type="match status" value="1"/>
</dbReference>
<evidence type="ECO:0000256" key="13">
    <source>
        <dbReference type="ARBA" id="ARBA00034098"/>
    </source>
</evidence>
<keyword evidence="8" id="KW-0653">Protein transport</keyword>
<evidence type="ECO:0000256" key="3">
    <source>
        <dbReference type="ARBA" id="ARBA00008546"/>
    </source>
</evidence>
<reference evidence="19 20" key="1">
    <citation type="submission" date="2015-01" db="EMBL/GenBank/DDBJ databases">
        <title>Evolution of Trichinella species and genotypes.</title>
        <authorList>
            <person name="Korhonen P.K."/>
            <person name="Edoardo P."/>
            <person name="Giuseppe L.R."/>
            <person name="Gasser R.B."/>
        </authorList>
    </citation>
    <scope>NUCLEOTIDE SEQUENCE [LARGE SCALE GENOMIC DNA]</scope>
    <source>
        <strain evidence="19">ISS1029</strain>
    </source>
</reference>
<dbReference type="InterPro" id="IPR051109">
    <property type="entry name" value="MAM_complex_regulator"/>
</dbReference>
<protein>
    <recommendedName>
        <fullName evidence="14">Protein lin-7 homolog B</fullName>
    </recommendedName>
</protein>